<organism evidence="9 10">
    <name type="scientific">Chaetomium globosum (strain ATCC 6205 / CBS 148.51 / DSM 1962 / NBRC 6347 / NRRL 1970)</name>
    <name type="common">Soil fungus</name>
    <dbReference type="NCBI Taxonomy" id="306901"/>
    <lineage>
        <taxon>Eukaryota</taxon>
        <taxon>Fungi</taxon>
        <taxon>Dikarya</taxon>
        <taxon>Ascomycota</taxon>
        <taxon>Pezizomycotina</taxon>
        <taxon>Sordariomycetes</taxon>
        <taxon>Sordariomycetidae</taxon>
        <taxon>Sordariales</taxon>
        <taxon>Chaetomiaceae</taxon>
        <taxon>Chaetomium</taxon>
    </lineage>
</organism>
<evidence type="ECO:0000256" key="6">
    <source>
        <dbReference type="PROSITE-ProRule" id="PRU00176"/>
    </source>
</evidence>
<evidence type="ECO:0000256" key="4">
    <source>
        <dbReference type="ARBA" id="ARBA00023187"/>
    </source>
</evidence>
<dbReference type="EMBL" id="CH408031">
    <property type="protein sequence ID" value="EAQ89274.1"/>
    <property type="molecule type" value="Genomic_DNA"/>
</dbReference>
<dbReference type="eggNOG" id="KOG0123">
    <property type="taxonomic scope" value="Eukaryota"/>
</dbReference>
<dbReference type="SMART" id="SM00360">
    <property type="entry name" value="RRM"/>
    <property type="match status" value="2"/>
</dbReference>
<evidence type="ECO:0000313" key="9">
    <source>
        <dbReference type="EMBL" id="EAQ89274.1"/>
    </source>
</evidence>
<dbReference type="GeneID" id="4390220"/>
<dbReference type="OMA" id="VMGSQLW"/>
<dbReference type="GO" id="GO:0006397">
    <property type="term" value="P:mRNA processing"/>
    <property type="evidence" value="ECO:0007669"/>
    <property type="project" value="UniProtKB-KW"/>
</dbReference>
<dbReference type="InterPro" id="IPR012677">
    <property type="entry name" value="Nucleotide-bd_a/b_plait_sf"/>
</dbReference>
<feature type="domain" description="RRM" evidence="8">
    <location>
        <begin position="231"/>
        <end position="309"/>
    </location>
</feature>
<dbReference type="STRING" id="306901.Q2H622"/>
<name>Q2H622_CHAGB</name>
<dbReference type="PROSITE" id="PS50102">
    <property type="entry name" value="RRM"/>
    <property type="match status" value="2"/>
</dbReference>
<dbReference type="RefSeq" id="XP_001221988.1">
    <property type="nucleotide sequence ID" value="XM_001221987.1"/>
</dbReference>
<evidence type="ECO:0000256" key="7">
    <source>
        <dbReference type="SAM" id="MobiDB-lite"/>
    </source>
</evidence>
<dbReference type="PANTHER" id="PTHR48028">
    <property type="entry name" value="GLYCINE-RICH RNA-BINDING PROTEIN RZ1A"/>
    <property type="match status" value="1"/>
</dbReference>
<evidence type="ECO:0000256" key="3">
    <source>
        <dbReference type="ARBA" id="ARBA00022884"/>
    </source>
</evidence>
<feature type="compositionally biased region" description="Basic and acidic residues" evidence="7">
    <location>
        <begin position="74"/>
        <end position="88"/>
    </location>
</feature>
<evidence type="ECO:0000313" key="10">
    <source>
        <dbReference type="Proteomes" id="UP000001056"/>
    </source>
</evidence>
<dbReference type="InterPro" id="IPR035979">
    <property type="entry name" value="RBD_domain_sf"/>
</dbReference>
<evidence type="ECO:0000256" key="5">
    <source>
        <dbReference type="ARBA" id="ARBA00023242"/>
    </source>
</evidence>
<dbReference type="InterPro" id="IPR051106">
    <property type="entry name" value="RNA-bind/splicing_reg"/>
</dbReference>
<keyword evidence="5" id="KW-0539">Nucleus</keyword>
<dbReference type="CDD" id="cd00590">
    <property type="entry name" value="RRM_SF"/>
    <property type="match status" value="1"/>
</dbReference>
<keyword evidence="3 6" id="KW-0694">RNA-binding</keyword>
<gene>
    <name evidence="9" type="ORF">CHGG_05893</name>
</gene>
<dbReference type="SUPFAM" id="SSF54928">
    <property type="entry name" value="RNA-binding domain, RBD"/>
    <property type="match status" value="2"/>
</dbReference>
<dbReference type="Gene3D" id="3.30.70.330">
    <property type="match status" value="2"/>
</dbReference>
<accession>Q2H622</accession>
<keyword evidence="2" id="KW-0507">mRNA processing</keyword>
<feature type="region of interest" description="Disordered" evidence="7">
    <location>
        <begin position="74"/>
        <end position="134"/>
    </location>
</feature>
<dbReference type="InParanoid" id="Q2H622"/>
<evidence type="ECO:0000256" key="1">
    <source>
        <dbReference type="ARBA" id="ARBA00004123"/>
    </source>
</evidence>
<dbReference type="GO" id="GO:0008380">
    <property type="term" value="P:RNA splicing"/>
    <property type="evidence" value="ECO:0007669"/>
    <property type="project" value="UniProtKB-KW"/>
</dbReference>
<feature type="domain" description="RRM" evidence="8">
    <location>
        <begin position="137"/>
        <end position="207"/>
    </location>
</feature>
<dbReference type="OrthoDB" id="6730379at2759"/>
<protein>
    <recommendedName>
        <fullName evidence="8">RRM domain-containing protein</fullName>
    </recommendedName>
</protein>
<sequence>MPRNGTPEMLFPGSRIRYSLRRAALRSAVSASRSVSATTRFTPIAALASSECNSSKLAAPQALRFFSQTIRKASEDKDLEDAQRRSEQEAAAEGQQDPEEFVRQSEVDVQEASQEPTPEPFTPPRTGRIPGTQDQQHSAFIRNLVFELTEEHLVKAFEKYGKVSGAFVARDPRGMSKGFGFVSFETAEELQLACEAVNGSFWHGRRITCIPRTEQREGRSRHRNSPSEPTAQLFIGNIPYETTDAELNRIFQGMGNVKDVRVAVDRTTGWPRGFAHADFPSVEAAIDAKQRLEGAKLNDRLLRIDFAQGYRRGQDGAEGRGPRRDGGDWNGRSDRGDRGDRYNRSGRNDQGDRDSDGFDRY</sequence>
<dbReference type="HOGENOM" id="CLU_012062_15_0_1"/>
<dbReference type="Pfam" id="PF00076">
    <property type="entry name" value="RRM_1"/>
    <property type="match status" value="2"/>
</dbReference>
<dbReference type="GO" id="GO:0003723">
    <property type="term" value="F:RNA binding"/>
    <property type="evidence" value="ECO:0007669"/>
    <property type="project" value="UniProtKB-UniRule"/>
</dbReference>
<proteinExistence type="predicted"/>
<feature type="region of interest" description="Disordered" evidence="7">
    <location>
        <begin position="312"/>
        <end position="361"/>
    </location>
</feature>
<keyword evidence="10" id="KW-1185">Reference proteome</keyword>
<dbReference type="AlphaFoldDB" id="Q2H622"/>
<evidence type="ECO:0000259" key="8">
    <source>
        <dbReference type="PROSITE" id="PS50102"/>
    </source>
</evidence>
<keyword evidence="4" id="KW-0508">mRNA splicing</keyword>
<comment type="subcellular location">
    <subcellularLocation>
        <location evidence="1">Nucleus</location>
    </subcellularLocation>
</comment>
<dbReference type="Proteomes" id="UP000001056">
    <property type="component" value="Unassembled WGS sequence"/>
</dbReference>
<reference evidence="10" key="1">
    <citation type="journal article" date="2015" name="Genome Announc.">
        <title>Draft genome sequence of the cellulolytic fungus Chaetomium globosum.</title>
        <authorList>
            <person name="Cuomo C.A."/>
            <person name="Untereiner W.A."/>
            <person name="Ma L.-J."/>
            <person name="Grabherr M."/>
            <person name="Birren B.W."/>
        </authorList>
    </citation>
    <scope>NUCLEOTIDE SEQUENCE [LARGE SCALE GENOMIC DNA]</scope>
    <source>
        <strain evidence="10">ATCC 6205 / CBS 148.51 / DSM 1962 / NBRC 6347 / NRRL 1970</strain>
    </source>
</reference>
<dbReference type="PANTHER" id="PTHR48028:SF4">
    <property type="entry name" value="SC35-LIKE SPLICING FACTOR"/>
    <property type="match status" value="1"/>
</dbReference>
<dbReference type="InterPro" id="IPR000504">
    <property type="entry name" value="RRM_dom"/>
</dbReference>
<dbReference type="VEuPathDB" id="FungiDB:CHGG_05893"/>
<evidence type="ECO:0000256" key="2">
    <source>
        <dbReference type="ARBA" id="ARBA00022664"/>
    </source>
</evidence>
<dbReference type="GO" id="GO:0005634">
    <property type="term" value="C:nucleus"/>
    <property type="evidence" value="ECO:0007669"/>
    <property type="project" value="UniProtKB-SubCell"/>
</dbReference>